<proteinExistence type="predicted"/>
<dbReference type="Proteomes" id="UP001152795">
    <property type="component" value="Unassembled WGS sequence"/>
</dbReference>
<comment type="caution">
    <text evidence="2">The sequence shown here is derived from an EMBL/GenBank/DDBJ whole genome shotgun (WGS) entry which is preliminary data.</text>
</comment>
<dbReference type="EMBL" id="CACRXK020000563">
    <property type="protein sequence ID" value="CAB3982996.1"/>
    <property type="molecule type" value="Genomic_DNA"/>
</dbReference>
<evidence type="ECO:0000313" key="3">
    <source>
        <dbReference type="Proteomes" id="UP001152795"/>
    </source>
</evidence>
<gene>
    <name evidence="2" type="ORF">PACLA_8A059216</name>
</gene>
<accession>A0A6S7G3V9</accession>
<name>A0A6S7G3V9_PARCT</name>
<evidence type="ECO:0000313" key="2">
    <source>
        <dbReference type="EMBL" id="CAB3982996.1"/>
    </source>
</evidence>
<evidence type="ECO:0000256" key="1">
    <source>
        <dbReference type="SAM" id="MobiDB-lite"/>
    </source>
</evidence>
<dbReference type="OrthoDB" id="6029982at2759"/>
<feature type="compositionally biased region" description="Polar residues" evidence="1">
    <location>
        <begin position="453"/>
        <end position="472"/>
    </location>
</feature>
<feature type="region of interest" description="Disordered" evidence="1">
    <location>
        <begin position="449"/>
        <end position="477"/>
    </location>
</feature>
<keyword evidence="3" id="KW-1185">Reference proteome</keyword>
<sequence>MAPTKGRPNTRAEARVARSNIKKKEAQLHAAVQWCRENNARGHAALKTGLFNLIKSRSTIDNRLDGKIITGCEKPYCCILTHLEVESVVRFVKNKNRCLQGINKKQLTNLILDILKIRDYGNKKLKGGRRYTNLSVNAKRALQNKKSSRSFWKRWDAKHDDLRMKRQGTGTMNRAMNCTRDMASSHLDALAKELIDAGIFTNTKHVAPGVWTGQINTSRVFNHDETQQFINYDVDGTPNGLVYAGHGESCKRMINENRECVTINPVVSVSGFVCVCQVIFGTTGITDLMAPKTVVEKIDNLLISTTDNGCQDHTSLLACYKLFDKYLDKENIERPVVLTSDEVLKFSLEKKIRLFISPPDTTGVTQLLDQCNKIIHLEYKVAKAGLFTPTMKVNREGFMLSLANMWDKWATPTLIRKAAKRVGISAGGLNINDMQQDKFVQAANLVECERSENTPTPSSSDNAPSSTTTPASPNHLRKGSAAYWKAKFEMAEQTIRDCDEKSVRLENSPGLLRIQKINPKQASKSTRVTQVHGSMEGKEVIKVVKRINEDKQKNVAVEPGQDESKGKRERGLLPMQKKMCVHTAKNINVRLQT</sequence>
<reference evidence="2" key="1">
    <citation type="submission" date="2020-04" db="EMBL/GenBank/DDBJ databases">
        <authorList>
            <person name="Alioto T."/>
            <person name="Alioto T."/>
            <person name="Gomez Garrido J."/>
        </authorList>
    </citation>
    <scope>NUCLEOTIDE SEQUENCE</scope>
    <source>
        <strain evidence="2">A484AB</strain>
    </source>
</reference>
<protein>
    <submittedName>
        <fullName evidence="2">Uncharacterized protein</fullName>
    </submittedName>
</protein>
<organism evidence="2 3">
    <name type="scientific">Paramuricea clavata</name>
    <name type="common">Red gorgonian</name>
    <name type="synonym">Violescent sea-whip</name>
    <dbReference type="NCBI Taxonomy" id="317549"/>
    <lineage>
        <taxon>Eukaryota</taxon>
        <taxon>Metazoa</taxon>
        <taxon>Cnidaria</taxon>
        <taxon>Anthozoa</taxon>
        <taxon>Octocorallia</taxon>
        <taxon>Malacalcyonacea</taxon>
        <taxon>Plexauridae</taxon>
        <taxon>Paramuricea</taxon>
    </lineage>
</organism>
<dbReference type="AlphaFoldDB" id="A0A6S7G3V9"/>